<evidence type="ECO:0000256" key="4">
    <source>
        <dbReference type="ARBA" id="ARBA00022989"/>
    </source>
</evidence>
<evidence type="ECO:0000313" key="9">
    <source>
        <dbReference type="EMBL" id="GAA1740961.1"/>
    </source>
</evidence>
<proteinExistence type="predicted"/>
<keyword evidence="3 7" id="KW-0812">Transmembrane</keyword>
<organism evidence="9 10">
    <name type="scientific">Aeromicrobium alkaliterrae</name>
    <dbReference type="NCBI Taxonomy" id="302168"/>
    <lineage>
        <taxon>Bacteria</taxon>
        <taxon>Bacillati</taxon>
        <taxon>Actinomycetota</taxon>
        <taxon>Actinomycetes</taxon>
        <taxon>Propionibacteriales</taxon>
        <taxon>Nocardioidaceae</taxon>
        <taxon>Aeromicrobium</taxon>
    </lineage>
</organism>
<name>A0ABP4VYU4_9ACTN</name>
<comment type="subcellular location">
    <subcellularLocation>
        <location evidence="1">Cell membrane</location>
        <topology evidence="1">Multi-pass membrane protein</topology>
    </subcellularLocation>
</comment>
<dbReference type="RefSeq" id="WP_344201169.1">
    <property type="nucleotide sequence ID" value="NZ_BAAAME010000004.1"/>
</dbReference>
<dbReference type="EMBL" id="BAAAME010000004">
    <property type="protein sequence ID" value="GAA1740961.1"/>
    <property type="molecule type" value="Genomic_DNA"/>
</dbReference>
<evidence type="ECO:0000256" key="2">
    <source>
        <dbReference type="ARBA" id="ARBA00022475"/>
    </source>
</evidence>
<dbReference type="Pfam" id="PF13396">
    <property type="entry name" value="PLDc_N"/>
    <property type="match status" value="1"/>
</dbReference>
<keyword evidence="2" id="KW-1003">Cell membrane</keyword>
<keyword evidence="10" id="KW-1185">Reference proteome</keyword>
<dbReference type="InterPro" id="IPR027379">
    <property type="entry name" value="CLS_N"/>
</dbReference>
<accession>A0ABP4VYU4</accession>
<keyword evidence="5 7" id="KW-0472">Membrane</keyword>
<keyword evidence="4 7" id="KW-1133">Transmembrane helix</keyword>
<evidence type="ECO:0000256" key="6">
    <source>
        <dbReference type="SAM" id="MobiDB-lite"/>
    </source>
</evidence>
<evidence type="ECO:0000256" key="5">
    <source>
        <dbReference type="ARBA" id="ARBA00023136"/>
    </source>
</evidence>
<evidence type="ECO:0000256" key="3">
    <source>
        <dbReference type="ARBA" id="ARBA00022692"/>
    </source>
</evidence>
<comment type="caution">
    <text evidence="9">The sequence shown here is derived from an EMBL/GenBank/DDBJ whole genome shotgun (WGS) entry which is preliminary data.</text>
</comment>
<feature type="region of interest" description="Disordered" evidence="6">
    <location>
        <begin position="57"/>
        <end position="84"/>
    </location>
</feature>
<feature type="transmembrane region" description="Helical" evidence="7">
    <location>
        <begin position="35"/>
        <end position="55"/>
    </location>
</feature>
<reference evidence="10" key="1">
    <citation type="journal article" date="2019" name="Int. J. Syst. Evol. Microbiol.">
        <title>The Global Catalogue of Microorganisms (GCM) 10K type strain sequencing project: providing services to taxonomists for standard genome sequencing and annotation.</title>
        <authorList>
            <consortium name="The Broad Institute Genomics Platform"/>
            <consortium name="The Broad Institute Genome Sequencing Center for Infectious Disease"/>
            <person name="Wu L."/>
            <person name="Ma J."/>
        </authorList>
    </citation>
    <scope>NUCLEOTIDE SEQUENCE [LARGE SCALE GENOMIC DNA]</scope>
    <source>
        <strain evidence="10">JCM 13518</strain>
    </source>
</reference>
<gene>
    <name evidence="9" type="ORF">GCM10009710_21450</name>
</gene>
<evidence type="ECO:0000259" key="8">
    <source>
        <dbReference type="Pfam" id="PF13396"/>
    </source>
</evidence>
<protein>
    <recommendedName>
        <fullName evidence="8">Cardiolipin synthase N-terminal domain-containing protein</fullName>
    </recommendedName>
</protein>
<dbReference type="Proteomes" id="UP001501057">
    <property type="component" value="Unassembled WGS sequence"/>
</dbReference>
<evidence type="ECO:0000256" key="7">
    <source>
        <dbReference type="SAM" id="Phobius"/>
    </source>
</evidence>
<feature type="domain" description="Cardiolipin synthase N-terminal" evidence="8">
    <location>
        <begin position="12"/>
        <end position="56"/>
    </location>
</feature>
<evidence type="ECO:0000256" key="1">
    <source>
        <dbReference type="ARBA" id="ARBA00004651"/>
    </source>
</evidence>
<evidence type="ECO:0000313" key="10">
    <source>
        <dbReference type="Proteomes" id="UP001501057"/>
    </source>
</evidence>
<sequence length="84" mass="9073">MGKFLLAALAIVLVIYAFFDAAATPRSQVRVLPKPAWLVIIVLVPVVGALAWIGFGTKRLRPGPGRPARPPRGPDDDPDYLRGI</sequence>